<dbReference type="EMBL" id="MFQN01000023">
    <property type="protein sequence ID" value="OGH74203.1"/>
    <property type="molecule type" value="Genomic_DNA"/>
</dbReference>
<reference evidence="1 2" key="1">
    <citation type="journal article" date="2016" name="Nat. Commun.">
        <title>Thousands of microbial genomes shed light on interconnected biogeochemical processes in an aquifer system.</title>
        <authorList>
            <person name="Anantharaman K."/>
            <person name="Brown C.T."/>
            <person name="Hug L.A."/>
            <person name="Sharon I."/>
            <person name="Castelle C.J."/>
            <person name="Probst A.J."/>
            <person name="Thomas B.C."/>
            <person name="Singh A."/>
            <person name="Wilkins M.J."/>
            <person name="Karaoz U."/>
            <person name="Brodie E.L."/>
            <person name="Williams K.H."/>
            <person name="Hubbard S.S."/>
            <person name="Banfield J.F."/>
        </authorList>
    </citation>
    <scope>NUCLEOTIDE SEQUENCE [LARGE SCALE GENOMIC DNA]</scope>
</reference>
<evidence type="ECO:0000313" key="2">
    <source>
        <dbReference type="Proteomes" id="UP000178347"/>
    </source>
</evidence>
<organism evidence="1 2">
    <name type="scientific">Candidatus Magasanikbacteria bacterium RIFCSPLOWO2_12_FULL_43_12</name>
    <dbReference type="NCBI Taxonomy" id="1798692"/>
    <lineage>
        <taxon>Bacteria</taxon>
        <taxon>Candidatus Magasanikiibacteriota</taxon>
    </lineage>
</organism>
<comment type="caution">
    <text evidence="1">The sequence shown here is derived from an EMBL/GenBank/DDBJ whole genome shotgun (WGS) entry which is preliminary data.</text>
</comment>
<proteinExistence type="predicted"/>
<dbReference type="STRING" id="1798692.A3G00_02245"/>
<evidence type="ECO:0000313" key="1">
    <source>
        <dbReference type="EMBL" id="OGH74203.1"/>
    </source>
</evidence>
<dbReference type="AlphaFoldDB" id="A0A1F6MRZ7"/>
<sequence>MKLSALQQFILLRCLEDGGKIERSDFRGFYCKPADKRKTALKKYQEGAITKSLERLIDKELMIGYGRRTPHKWFITHVRLTKKGQKIGQWLLEERQIKLPFE</sequence>
<name>A0A1F6MRZ7_9BACT</name>
<protein>
    <submittedName>
        <fullName evidence="1">Uncharacterized protein</fullName>
    </submittedName>
</protein>
<gene>
    <name evidence="1" type="ORF">A3G00_02245</name>
</gene>
<dbReference type="Proteomes" id="UP000178347">
    <property type="component" value="Unassembled WGS sequence"/>
</dbReference>
<accession>A0A1F6MRZ7</accession>